<protein>
    <submittedName>
        <fullName evidence="5">Nucleoside triphosphatase YtkD</fullName>
    </submittedName>
</protein>
<evidence type="ECO:0000256" key="3">
    <source>
        <dbReference type="RuleBase" id="RU003476"/>
    </source>
</evidence>
<feature type="domain" description="Nudix hydrolase" evidence="4">
    <location>
        <begin position="11"/>
        <end position="160"/>
    </location>
</feature>
<keyword evidence="6" id="KW-1185">Reference proteome</keyword>
<dbReference type="InterPro" id="IPR015797">
    <property type="entry name" value="NUDIX_hydrolase-like_dom_sf"/>
</dbReference>
<dbReference type="InterPro" id="IPR020084">
    <property type="entry name" value="NUDIX_hydrolase_CS"/>
</dbReference>
<dbReference type="Pfam" id="PF00293">
    <property type="entry name" value="NUDIX"/>
    <property type="match status" value="1"/>
</dbReference>
<accession>A0A0U1P2L9</accession>
<reference evidence="6" key="1">
    <citation type="submission" date="2015-05" db="EMBL/GenBank/DDBJ databases">
        <authorList>
            <person name="Urmite Genomes"/>
        </authorList>
    </citation>
    <scope>NUCLEOTIDE SEQUENCE [LARGE SCALE GENOMIC DNA]</scope>
    <source>
        <strain evidence="6">LF1</strain>
    </source>
</reference>
<keyword evidence="2 3" id="KW-0378">Hydrolase</keyword>
<evidence type="ECO:0000256" key="1">
    <source>
        <dbReference type="ARBA" id="ARBA00005582"/>
    </source>
</evidence>
<proteinExistence type="inferred from homology"/>
<dbReference type="Proteomes" id="UP000199087">
    <property type="component" value="Unassembled WGS sequence"/>
</dbReference>
<dbReference type="PROSITE" id="PS00893">
    <property type="entry name" value="NUDIX_BOX"/>
    <property type="match status" value="1"/>
</dbReference>
<dbReference type="CDD" id="cd04665">
    <property type="entry name" value="NUDIX_RppH"/>
    <property type="match status" value="1"/>
</dbReference>
<dbReference type="PRINTS" id="PR00502">
    <property type="entry name" value="NUDIXFAMILY"/>
</dbReference>
<dbReference type="EMBL" id="CVRB01000004">
    <property type="protein sequence ID" value="CRK84500.1"/>
    <property type="molecule type" value="Genomic_DNA"/>
</dbReference>
<evidence type="ECO:0000313" key="5">
    <source>
        <dbReference type="EMBL" id="CRK84500.1"/>
    </source>
</evidence>
<dbReference type="NCBIfam" id="TIGR02705">
    <property type="entry name" value="nudix_YtkD"/>
    <property type="match status" value="1"/>
</dbReference>
<dbReference type="Gene3D" id="3.90.79.10">
    <property type="entry name" value="Nucleoside Triphosphate Pyrophosphohydrolase"/>
    <property type="match status" value="1"/>
</dbReference>
<dbReference type="PROSITE" id="PS51462">
    <property type="entry name" value="NUDIX"/>
    <property type="match status" value="1"/>
</dbReference>
<name>A0A0U1P2L9_9BACI</name>
<comment type="similarity">
    <text evidence="1 3">Belongs to the Nudix hydrolase family.</text>
</comment>
<dbReference type="SUPFAM" id="SSF55811">
    <property type="entry name" value="Nudix"/>
    <property type="match status" value="1"/>
</dbReference>
<evidence type="ECO:0000256" key="2">
    <source>
        <dbReference type="ARBA" id="ARBA00022801"/>
    </source>
</evidence>
<dbReference type="InterPro" id="IPR020476">
    <property type="entry name" value="Nudix_hydrolase"/>
</dbReference>
<dbReference type="PANTHER" id="PTHR43736">
    <property type="entry name" value="ADP-RIBOSE PYROPHOSPHATASE"/>
    <property type="match status" value="1"/>
</dbReference>
<dbReference type="AlphaFoldDB" id="A0A0U1P2L9"/>
<dbReference type="RefSeq" id="WP_090638309.1">
    <property type="nucleotide sequence ID" value="NZ_CVRB01000004.1"/>
</dbReference>
<organism evidence="5 6">
    <name type="scientific">Neobacillus massiliamazoniensis</name>
    <dbReference type="NCBI Taxonomy" id="1499688"/>
    <lineage>
        <taxon>Bacteria</taxon>
        <taxon>Bacillati</taxon>
        <taxon>Bacillota</taxon>
        <taxon>Bacilli</taxon>
        <taxon>Bacillales</taxon>
        <taxon>Bacillaceae</taxon>
        <taxon>Neobacillus</taxon>
    </lineage>
</organism>
<dbReference type="OrthoDB" id="9131041at2"/>
<dbReference type="GO" id="GO:0016787">
    <property type="term" value="F:hydrolase activity"/>
    <property type="evidence" value="ECO:0007669"/>
    <property type="project" value="UniProtKB-KW"/>
</dbReference>
<dbReference type="PANTHER" id="PTHR43736:SF1">
    <property type="entry name" value="DIHYDRONEOPTERIN TRIPHOSPHATE DIPHOSPHATASE"/>
    <property type="match status" value="1"/>
</dbReference>
<evidence type="ECO:0000313" key="6">
    <source>
        <dbReference type="Proteomes" id="UP000199087"/>
    </source>
</evidence>
<dbReference type="STRING" id="1499688.BN000_04515"/>
<dbReference type="InterPro" id="IPR014078">
    <property type="entry name" value="Nudix_YtkD"/>
</dbReference>
<sequence length="160" mass="18174">MIKFLDQNGNKVELSFVQHAFEEEAKHVLVICQYEGGWLLTNHKKRGLEFPGGKIEPGETVEEAARREVYEETGAKLDALYSIGEYKVADPNGAFVKAVFFGKVMELHATDTYFETNGPVLVYGDLLEKRFGEEYSFIMKDQVVAECIQFILIEDLVNKI</sequence>
<dbReference type="InterPro" id="IPR000086">
    <property type="entry name" value="NUDIX_hydrolase_dom"/>
</dbReference>
<evidence type="ECO:0000259" key="4">
    <source>
        <dbReference type="PROSITE" id="PS51462"/>
    </source>
</evidence>
<gene>
    <name evidence="5" type="ORF">BN000_04515</name>
</gene>